<dbReference type="GO" id="GO:0005634">
    <property type="term" value="C:nucleus"/>
    <property type="evidence" value="ECO:0007669"/>
    <property type="project" value="UniProtKB-SubCell"/>
</dbReference>
<sequence>MENVGKIIIVWGRKKIEIPDVNLDDTVRGLKIRIHKETGILPKHQKLLNLRTKDFTCLKPFKSPSSVCLPNKTSQDEEILRNLGMKSGFKIRLMGSREEDIAKVCHAPKDLPDVINDFQTEEEKLDIENVKMCLFQIQFRIDYYRFVELNPFREGKKLLVLDIDYTIFDHNSAMVLQGGGGELMRPFLHYFLIMAYQNYDIVIWSATNMEWINKKMKVLGVSNNPYYKIACHLDANFMINVQTSKYGTITAKPLAVIWGKYKQFSAKNTIMFDDNRRNFIMNPQSGLKIKPFRHAYITRRKDRELLKLSQYLTLIAKVDDFQTLNHRKWQEYIIDKTKEEKRNMEENEGRNE</sequence>
<evidence type="ECO:0000256" key="9">
    <source>
        <dbReference type="ARBA" id="ARBA00023242"/>
    </source>
</evidence>
<evidence type="ECO:0000313" key="15">
    <source>
        <dbReference type="Proteomes" id="UP000242457"/>
    </source>
</evidence>
<dbReference type="InterPro" id="IPR004274">
    <property type="entry name" value="FCP1_dom"/>
</dbReference>
<evidence type="ECO:0000256" key="11">
    <source>
        <dbReference type="ARBA" id="ARBA00047761"/>
    </source>
</evidence>
<dbReference type="SMART" id="SM00577">
    <property type="entry name" value="CPDc"/>
    <property type="match status" value="1"/>
</dbReference>
<accession>A0A2A3EDM3</accession>
<dbReference type="EMBL" id="KZ288271">
    <property type="protein sequence ID" value="PBC29800.1"/>
    <property type="molecule type" value="Genomic_DNA"/>
</dbReference>
<dbReference type="Gene3D" id="3.10.20.90">
    <property type="entry name" value="Phosphatidylinositol 3-kinase Catalytic Subunit, Chain A, domain 1"/>
    <property type="match status" value="1"/>
</dbReference>
<dbReference type="Proteomes" id="UP000242457">
    <property type="component" value="Unassembled WGS sequence"/>
</dbReference>
<comment type="catalytic activity">
    <reaction evidence="11">
        <text>O-phospho-L-seryl-[protein] + H2O = L-seryl-[protein] + phosphate</text>
        <dbReference type="Rhea" id="RHEA:20629"/>
        <dbReference type="Rhea" id="RHEA-COMP:9863"/>
        <dbReference type="Rhea" id="RHEA-COMP:11604"/>
        <dbReference type="ChEBI" id="CHEBI:15377"/>
        <dbReference type="ChEBI" id="CHEBI:29999"/>
        <dbReference type="ChEBI" id="CHEBI:43474"/>
        <dbReference type="ChEBI" id="CHEBI:83421"/>
        <dbReference type="EC" id="3.1.3.16"/>
    </reaction>
</comment>
<dbReference type="PANTHER" id="PTHR48493:SF1">
    <property type="entry name" value="UBIQUITIN-LIKE DOMAIN-CONTAINING CTD PHOSPHATASE 1"/>
    <property type="match status" value="1"/>
</dbReference>
<keyword evidence="9" id="KW-0539">Nucleus</keyword>
<evidence type="ECO:0000256" key="6">
    <source>
        <dbReference type="ARBA" id="ARBA00022801"/>
    </source>
</evidence>
<keyword evidence="6" id="KW-0378">Hydrolase</keyword>
<evidence type="ECO:0000256" key="4">
    <source>
        <dbReference type="ARBA" id="ARBA00014187"/>
    </source>
</evidence>
<dbReference type="NCBIfam" id="TIGR02245">
    <property type="entry name" value="HAD_IIID1"/>
    <property type="match status" value="1"/>
</dbReference>
<dbReference type="Gene3D" id="3.40.50.1000">
    <property type="entry name" value="HAD superfamily/HAD-like"/>
    <property type="match status" value="1"/>
</dbReference>
<evidence type="ECO:0000256" key="10">
    <source>
        <dbReference type="ARBA" id="ARBA00032039"/>
    </source>
</evidence>
<evidence type="ECO:0000256" key="3">
    <source>
        <dbReference type="ARBA" id="ARBA00013081"/>
    </source>
</evidence>
<keyword evidence="8" id="KW-0904">Protein phosphatase</keyword>
<dbReference type="InterPro" id="IPR023214">
    <property type="entry name" value="HAD_sf"/>
</dbReference>
<name>A0A2A3EDM3_APICC</name>
<evidence type="ECO:0000256" key="7">
    <source>
        <dbReference type="ARBA" id="ARBA00022842"/>
    </source>
</evidence>
<dbReference type="AlphaFoldDB" id="A0A2A3EDM3"/>
<dbReference type="PANTHER" id="PTHR48493">
    <property type="entry name" value="UBIQUITIN-LIKE DOMAIN-CONTAINING CTD PHOSPHATASE 1"/>
    <property type="match status" value="1"/>
</dbReference>
<dbReference type="Pfam" id="PF03031">
    <property type="entry name" value="NIF"/>
    <property type="match status" value="1"/>
</dbReference>
<dbReference type="GO" id="GO:0046872">
    <property type="term" value="F:metal ion binding"/>
    <property type="evidence" value="ECO:0007669"/>
    <property type="project" value="UniProtKB-KW"/>
</dbReference>
<dbReference type="Pfam" id="PF00240">
    <property type="entry name" value="ubiquitin"/>
    <property type="match status" value="1"/>
</dbReference>
<evidence type="ECO:0000256" key="12">
    <source>
        <dbReference type="ARBA" id="ARBA00048336"/>
    </source>
</evidence>
<organism evidence="14 15">
    <name type="scientific">Apis cerana cerana</name>
    <name type="common">Oriental honeybee</name>
    <dbReference type="NCBI Taxonomy" id="94128"/>
    <lineage>
        <taxon>Eukaryota</taxon>
        <taxon>Metazoa</taxon>
        <taxon>Ecdysozoa</taxon>
        <taxon>Arthropoda</taxon>
        <taxon>Hexapoda</taxon>
        <taxon>Insecta</taxon>
        <taxon>Pterygota</taxon>
        <taxon>Neoptera</taxon>
        <taxon>Endopterygota</taxon>
        <taxon>Hymenoptera</taxon>
        <taxon>Apocrita</taxon>
        <taxon>Aculeata</taxon>
        <taxon>Apoidea</taxon>
        <taxon>Anthophila</taxon>
        <taxon>Apidae</taxon>
        <taxon>Apis</taxon>
    </lineage>
</organism>
<keyword evidence="7" id="KW-0460">Magnesium</keyword>
<dbReference type="GO" id="GO:0090364">
    <property type="term" value="P:regulation of proteasome assembly"/>
    <property type="evidence" value="ECO:0007669"/>
    <property type="project" value="InterPro"/>
</dbReference>
<dbReference type="InterPro" id="IPR029071">
    <property type="entry name" value="Ubiquitin-like_domsf"/>
</dbReference>
<feature type="domain" description="FCP1 homology" evidence="13">
    <location>
        <begin position="152"/>
        <end position="315"/>
    </location>
</feature>
<evidence type="ECO:0000256" key="1">
    <source>
        <dbReference type="ARBA" id="ARBA00001946"/>
    </source>
</evidence>
<keyword evidence="5" id="KW-0479">Metal-binding</keyword>
<dbReference type="OrthoDB" id="1711508at2759"/>
<evidence type="ECO:0000259" key="13">
    <source>
        <dbReference type="PROSITE" id="PS50969"/>
    </source>
</evidence>
<dbReference type="InterPro" id="IPR036412">
    <property type="entry name" value="HAD-like_sf"/>
</dbReference>
<keyword evidence="15" id="KW-1185">Reference proteome</keyword>
<reference evidence="14 15" key="1">
    <citation type="submission" date="2014-07" db="EMBL/GenBank/DDBJ databases">
        <title>Genomic and transcriptomic analysis on Apis cerana provide comprehensive insights into honey bee biology.</title>
        <authorList>
            <person name="Diao Q."/>
            <person name="Sun L."/>
            <person name="Zheng H."/>
            <person name="Zheng H."/>
            <person name="Xu S."/>
            <person name="Wang S."/>
            <person name="Zeng Z."/>
            <person name="Hu F."/>
            <person name="Su S."/>
            <person name="Wu J."/>
        </authorList>
    </citation>
    <scope>NUCLEOTIDE SEQUENCE [LARGE SCALE GENOMIC DNA]</scope>
    <source>
        <tissue evidence="14">Pupae without intestine</tissue>
    </source>
</reference>
<dbReference type="EC" id="3.1.3.16" evidence="3"/>
<gene>
    <name evidence="14" type="ORF">APICC_05280</name>
</gene>
<dbReference type="SUPFAM" id="SSF56784">
    <property type="entry name" value="HAD-like"/>
    <property type="match status" value="1"/>
</dbReference>
<evidence type="ECO:0000256" key="8">
    <source>
        <dbReference type="ARBA" id="ARBA00022912"/>
    </source>
</evidence>
<evidence type="ECO:0000256" key="2">
    <source>
        <dbReference type="ARBA" id="ARBA00004123"/>
    </source>
</evidence>
<comment type="cofactor">
    <cofactor evidence="1">
        <name>Mg(2+)</name>
        <dbReference type="ChEBI" id="CHEBI:18420"/>
    </cofactor>
</comment>
<evidence type="ECO:0000256" key="5">
    <source>
        <dbReference type="ARBA" id="ARBA00022723"/>
    </source>
</evidence>
<comment type="subcellular location">
    <subcellularLocation>
        <location evidence="2">Nucleus</location>
    </subcellularLocation>
</comment>
<dbReference type="PROSITE" id="PS50969">
    <property type="entry name" value="FCP1"/>
    <property type="match status" value="1"/>
</dbReference>
<dbReference type="STRING" id="94128.A0A2A3EDM3"/>
<evidence type="ECO:0000313" key="14">
    <source>
        <dbReference type="EMBL" id="PBC29800.1"/>
    </source>
</evidence>
<proteinExistence type="predicted"/>
<dbReference type="InterPro" id="IPR000626">
    <property type="entry name" value="Ubiquitin-like_dom"/>
</dbReference>
<dbReference type="GO" id="GO:0004722">
    <property type="term" value="F:protein serine/threonine phosphatase activity"/>
    <property type="evidence" value="ECO:0007669"/>
    <property type="project" value="UniProtKB-EC"/>
</dbReference>
<dbReference type="InterPro" id="IPR051658">
    <property type="entry name" value="UBLCP1"/>
</dbReference>
<dbReference type="SUPFAM" id="SSF54236">
    <property type="entry name" value="Ubiquitin-like"/>
    <property type="match status" value="1"/>
</dbReference>
<dbReference type="InterPro" id="IPR011943">
    <property type="entry name" value="HAD-SF_hydro_IIID"/>
</dbReference>
<comment type="catalytic activity">
    <reaction evidence="12">
        <text>O-phospho-L-threonyl-[protein] + H2O = L-threonyl-[protein] + phosphate</text>
        <dbReference type="Rhea" id="RHEA:47004"/>
        <dbReference type="Rhea" id="RHEA-COMP:11060"/>
        <dbReference type="Rhea" id="RHEA-COMP:11605"/>
        <dbReference type="ChEBI" id="CHEBI:15377"/>
        <dbReference type="ChEBI" id="CHEBI:30013"/>
        <dbReference type="ChEBI" id="CHEBI:43474"/>
        <dbReference type="ChEBI" id="CHEBI:61977"/>
        <dbReference type="EC" id="3.1.3.16"/>
    </reaction>
</comment>
<protein>
    <recommendedName>
        <fullName evidence="4">Ubiquitin-like domain-containing CTD phosphatase 1</fullName>
        <ecNumber evidence="3">3.1.3.16</ecNumber>
    </recommendedName>
    <alternativeName>
        <fullName evidence="10">Nuclear proteasome inhibitor UBLCP1</fullName>
    </alternativeName>
</protein>